<organism evidence="1 2">
    <name type="scientific">Dreissena polymorpha</name>
    <name type="common">Zebra mussel</name>
    <name type="synonym">Mytilus polymorpha</name>
    <dbReference type="NCBI Taxonomy" id="45954"/>
    <lineage>
        <taxon>Eukaryota</taxon>
        <taxon>Metazoa</taxon>
        <taxon>Spiralia</taxon>
        <taxon>Lophotrochozoa</taxon>
        <taxon>Mollusca</taxon>
        <taxon>Bivalvia</taxon>
        <taxon>Autobranchia</taxon>
        <taxon>Heteroconchia</taxon>
        <taxon>Euheterodonta</taxon>
        <taxon>Imparidentia</taxon>
        <taxon>Neoheterodontei</taxon>
        <taxon>Myida</taxon>
        <taxon>Dreissenoidea</taxon>
        <taxon>Dreissenidae</taxon>
        <taxon>Dreissena</taxon>
    </lineage>
</organism>
<keyword evidence="2" id="KW-1185">Reference proteome</keyword>
<protein>
    <submittedName>
        <fullName evidence="1">Uncharacterized protein</fullName>
    </submittedName>
</protein>
<dbReference type="Proteomes" id="UP000828390">
    <property type="component" value="Unassembled WGS sequence"/>
</dbReference>
<sequence length="84" mass="8927">MFQCSSENAFGKTAAAQLYCSSTGNLHVHAVPGSNHVLILMSCYHSQIGGLPAFLGYFCDRAQTSALLLPHPTTSEPSPLSPFT</sequence>
<evidence type="ECO:0000313" key="2">
    <source>
        <dbReference type="Proteomes" id="UP000828390"/>
    </source>
</evidence>
<evidence type="ECO:0000313" key="1">
    <source>
        <dbReference type="EMBL" id="KAH3718823.1"/>
    </source>
</evidence>
<name>A0A9D4C7D7_DREPO</name>
<dbReference type="AlphaFoldDB" id="A0A9D4C7D7"/>
<gene>
    <name evidence="1" type="ORF">DPMN_061639</name>
</gene>
<dbReference type="EMBL" id="JAIWYP010000013">
    <property type="protein sequence ID" value="KAH3718823.1"/>
    <property type="molecule type" value="Genomic_DNA"/>
</dbReference>
<comment type="caution">
    <text evidence="1">The sequence shown here is derived from an EMBL/GenBank/DDBJ whole genome shotgun (WGS) entry which is preliminary data.</text>
</comment>
<reference evidence="1" key="2">
    <citation type="submission" date="2020-11" db="EMBL/GenBank/DDBJ databases">
        <authorList>
            <person name="McCartney M.A."/>
            <person name="Auch B."/>
            <person name="Kono T."/>
            <person name="Mallez S."/>
            <person name="Becker A."/>
            <person name="Gohl D.M."/>
            <person name="Silverstein K.A.T."/>
            <person name="Koren S."/>
            <person name="Bechman K.B."/>
            <person name="Herman A."/>
            <person name="Abrahante J.E."/>
            <person name="Garbe J."/>
        </authorList>
    </citation>
    <scope>NUCLEOTIDE SEQUENCE</scope>
    <source>
        <strain evidence="1">Duluth1</strain>
        <tissue evidence="1">Whole animal</tissue>
    </source>
</reference>
<reference evidence="1" key="1">
    <citation type="journal article" date="2019" name="bioRxiv">
        <title>The Genome of the Zebra Mussel, Dreissena polymorpha: A Resource for Invasive Species Research.</title>
        <authorList>
            <person name="McCartney M.A."/>
            <person name="Auch B."/>
            <person name="Kono T."/>
            <person name="Mallez S."/>
            <person name="Zhang Y."/>
            <person name="Obille A."/>
            <person name="Becker A."/>
            <person name="Abrahante J.E."/>
            <person name="Garbe J."/>
            <person name="Badalamenti J.P."/>
            <person name="Herman A."/>
            <person name="Mangelson H."/>
            <person name="Liachko I."/>
            <person name="Sullivan S."/>
            <person name="Sone E.D."/>
            <person name="Koren S."/>
            <person name="Silverstein K.A.T."/>
            <person name="Beckman K.B."/>
            <person name="Gohl D.M."/>
        </authorList>
    </citation>
    <scope>NUCLEOTIDE SEQUENCE</scope>
    <source>
        <strain evidence="1">Duluth1</strain>
        <tissue evidence="1">Whole animal</tissue>
    </source>
</reference>
<proteinExistence type="predicted"/>
<accession>A0A9D4C7D7</accession>